<keyword evidence="2" id="KW-1185">Reference proteome</keyword>
<evidence type="ECO:0000313" key="1">
    <source>
        <dbReference type="EMBL" id="ABY36868.1"/>
    </source>
</evidence>
<dbReference type="Proteomes" id="UP000002008">
    <property type="component" value="Chromosome"/>
</dbReference>
<dbReference type="EMBL" id="CP000909">
    <property type="protein sequence ID" value="ABY36868.1"/>
    <property type="molecule type" value="Genomic_DNA"/>
</dbReference>
<evidence type="ECO:0000313" key="2">
    <source>
        <dbReference type="Proteomes" id="UP000002008"/>
    </source>
</evidence>
<dbReference type="STRING" id="324602.Caur_3686"/>
<name>A9WB75_CHLAA</name>
<dbReference type="PANTHER" id="PTHR37465">
    <property type="match status" value="1"/>
</dbReference>
<organism evidence="1 2">
    <name type="scientific">Chloroflexus aurantiacus (strain ATCC 29366 / DSM 635 / J-10-fl)</name>
    <dbReference type="NCBI Taxonomy" id="324602"/>
    <lineage>
        <taxon>Bacteria</taxon>
        <taxon>Bacillati</taxon>
        <taxon>Chloroflexota</taxon>
        <taxon>Chloroflexia</taxon>
        <taxon>Chloroflexales</taxon>
        <taxon>Chloroflexineae</taxon>
        <taxon>Chloroflexaceae</taxon>
        <taxon>Chloroflexus</taxon>
    </lineage>
</organism>
<dbReference type="AlphaFoldDB" id="A9WB75"/>
<dbReference type="PANTHER" id="PTHR37465:SF1">
    <property type="entry name" value="BACTERIAL TOXIN 44 DOMAIN-CONTAINING PROTEIN"/>
    <property type="match status" value="1"/>
</dbReference>
<gene>
    <name evidence="1" type="ordered locus">Caur_3686</name>
</gene>
<dbReference type="RefSeq" id="WP_012259521.1">
    <property type="nucleotide sequence ID" value="NC_010175.1"/>
</dbReference>
<reference evidence="2" key="1">
    <citation type="journal article" date="2011" name="BMC Genomics">
        <title>Complete genome sequence of the filamentous anoxygenic phototrophic bacterium Chloroflexus aurantiacus.</title>
        <authorList>
            <person name="Tang K.H."/>
            <person name="Barry K."/>
            <person name="Chertkov O."/>
            <person name="Dalin E."/>
            <person name="Han C.S."/>
            <person name="Hauser L.J."/>
            <person name="Honchak B.M."/>
            <person name="Karbach L.E."/>
            <person name="Land M.L."/>
            <person name="Lapidus A."/>
            <person name="Larimer F.W."/>
            <person name="Mikhailova N."/>
            <person name="Pitluck S."/>
            <person name="Pierson B.K."/>
            <person name="Blankenship R.E."/>
        </authorList>
    </citation>
    <scope>NUCLEOTIDE SEQUENCE [LARGE SCALE GENOMIC DNA]</scope>
    <source>
        <strain evidence="2">ATCC 29366 / DSM 635 / J-10-fl</strain>
    </source>
</reference>
<accession>A9WB75</accession>
<dbReference type="EnsemblBacteria" id="ABY36868">
    <property type="protein sequence ID" value="ABY36868"/>
    <property type="gene ID" value="Caur_3686"/>
</dbReference>
<dbReference type="Gene3D" id="2.180.10.10">
    <property type="entry name" value="RHS repeat-associated core"/>
    <property type="match status" value="1"/>
</dbReference>
<dbReference type="HOGENOM" id="CLU_1127514_0_0_0"/>
<dbReference type="KEGG" id="cau:Caur_3686"/>
<protein>
    <recommendedName>
        <fullName evidence="3">YD repeat protein</fullName>
    </recommendedName>
</protein>
<evidence type="ECO:0008006" key="3">
    <source>
        <dbReference type="Google" id="ProtNLM"/>
    </source>
</evidence>
<dbReference type="InParanoid" id="A9WB75"/>
<sequence>MWRSAGSGPVNPQDLNRYAYALNNPLKYTDPTGHCPAPTNDSGHVICVDFFIQTHTIIFGTGKGDGRGFDPNSHSAESRAYFYLYLDERGVLQNVVSHINPSCVIVVGCFQPLNEHNVLIASQDPDTLDITLSWNLTNGVSSHLLRLSEDIYRAEADIGSMAIGSTLVGFIGRMLPAINGTLTLSLSADGQFNLSRLNRDPYPSLEIYHYYNGALQYTIARLPECDFVGNLGPFIWLNPLARNETR</sequence>
<proteinExistence type="predicted"/>